<dbReference type="EMBL" id="CM027684">
    <property type="protein sequence ID" value="KAG0530677.1"/>
    <property type="molecule type" value="Genomic_DNA"/>
</dbReference>
<name>A0A921R120_SORBI</name>
<comment type="caution">
    <text evidence="5">The sequence shown here is derived from an EMBL/GenBank/DDBJ whole genome shotgun (WGS) entry which is preliminary data.</text>
</comment>
<dbReference type="Pfam" id="PF22486">
    <property type="entry name" value="MATH_2"/>
    <property type="match status" value="1"/>
</dbReference>
<dbReference type="PANTHER" id="PTHR26379:SF404">
    <property type="entry name" value="MATH DOMAIN-CONTAINING PROTEIN"/>
    <property type="match status" value="1"/>
</dbReference>
<evidence type="ECO:0000256" key="3">
    <source>
        <dbReference type="SAM" id="MobiDB-lite"/>
    </source>
</evidence>
<dbReference type="Gene3D" id="2.60.210.10">
    <property type="entry name" value="Apoptosis, Tumor Necrosis Factor Receptor Associated Protein 2, Chain A"/>
    <property type="match status" value="1"/>
</dbReference>
<evidence type="ECO:0000313" key="6">
    <source>
        <dbReference type="Proteomes" id="UP000807115"/>
    </source>
</evidence>
<dbReference type="SUPFAM" id="SSF54695">
    <property type="entry name" value="POZ domain"/>
    <property type="match status" value="1"/>
</dbReference>
<dbReference type="Pfam" id="PF24570">
    <property type="entry name" value="BACK_BPM_SPOP"/>
    <property type="match status" value="1"/>
</dbReference>
<gene>
    <name evidence="5" type="ORF">BDA96_05G207700</name>
</gene>
<feature type="region of interest" description="Disordered" evidence="3">
    <location>
        <begin position="1"/>
        <end position="30"/>
    </location>
</feature>
<organism evidence="5 6">
    <name type="scientific">Sorghum bicolor</name>
    <name type="common">Sorghum</name>
    <name type="synonym">Sorghum vulgare</name>
    <dbReference type="NCBI Taxonomy" id="4558"/>
    <lineage>
        <taxon>Eukaryota</taxon>
        <taxon>Viridiplantae</taxon>
        <taxon>Streptophyta</taxon>
        <taxon>Embryophyta</taxon>
        <taxon>Tracheophyta</taxon>
        <taxon>Spermatophyta</taxon>
        <taxon>Magnoliopsida</taxon>
        <taxon>Liliopsida</taxon>
        <taxon>Poales</taxon>
        <taxon>Poaceae</taxon>
        <taxon>PACMAD clade</taxon>
        <taxon>Panicoideae</taxon>
        <taxon>Andropogonodae</taxon>
        <taxon>Andropogoneae</taxon>
        <taxon>Sorghinae</taxon>
        <taxon>Sorghum</taxon>
    </lineage>
</organism>
<evidence type="ECO:0000256" key="2">
    <source>
        <dbReference type="ARBA" id="ARBA00010846"/>
    </source>
</evidence>
<dbReference type="PANTHER" id="PTHR26379">
    <property type="entry name" value="BTB/POZ AND MATH DOMAIN-CONTAINING PROTEIN 1"/>
    <property type="match status" value="1"/>
</dbReference>
<dbReference type="InterPro" id="IPR002083">
    <property type="entry name" value="MATH/TRAF_dom"/>
</dbReference>
<dbReference type="Gene3D" id="3.30.710.10">
    <property type="entry name" value="Potassium Channel Kv1.1, Chain A"/>
    <property type="match status" value="2"/>
</dbReference>
<proteinExistence type="inferred from homology"/>
<feature type="domain" description="MATH" evidence="4">
    <location>
        <begin position="30"/>
        <end position="155"/>
    </location>
</feature>
<dbReference type="AlphaFoldDB" id="A0A921R120"/>
<dbReference type="Gene3D" id="1.25.40.420">
    <property type="match status" value="1"/>
</dbReference>
<dbReference type="InterPro" id="IPR008974">
    <property type="entry name" value="TRAF-like"/>
</dbReference>
<accession>A0A921R120</accession>
<dbReference type="Proteomes" id="UP000807115">
    <property type="component" value="Chromosome 5"/>
</dbReference>
<dbReference type="GO" id="GO:0016567">
    <property type="term" value="P:protein ubiquitination"/>
    <property type="evidence" value="ECO:0007669"/>
    <property type="project" value="InterPro"/>
</dbReference>
<reference evidence="5" key="2">
    <citation type="submission" date="2020-10" db="EMBL/GenBank/DDBJ databases">
        <authorList>
            <person name="Cooper E.A."/>
            <person name="Brenton Z.W."/>
            <person name="Flinn B.S."/>
            <person name="Jenkins J."/>
            <person name="Shu S."/>
            <person name="Flowers D."/>
            <person name="Luo F."/>
            <person name="Wang Y."/>
            <person name="Xia P."/>
            <person name="Barry K."/>
            <person name="Daum C."/>
            <person name="Lipzen A."/>
            <person name="Yoshinaga Y."/>
            <person name="Schmutz J."/>
            <person name="Saski C."/>
            <person name="Vermerris W."/>
            <person name="Kresovich S."/>
        </authorList>
    </citation>
    <scope>NUCLEOTIDE SEQUENCE</scope>
</reference>
<comment type="similarity">
    <text evidence="2">Belongs to the Tdpoz family.</text>
</comment>
<evidence type="ECO:0000256" key="1">
    <source>
        <dbReference type="ARBA" id="ARBA00004906"/>
    </source>
</evidence>
<dbReference type="Pfam" id="PF00651">
    <property type="entry name" value="BTB"/>
    <property type="match status" value="1"/>
</dbReference>
<dbReference type="SUPFAM" id="SSF49599">
    <property type="entry name" value="TRAF domain-like"/>
    <property type="match status" value="1"/>
</dbReference>
<dbReference type="SMART" id="SM00225">
    <property type="entry name" value="BTB"/>
    <property type="match status" value="1"/>
</dbReference>
<dbReference type="InterPro" id="IPR056423">
    <property type="entry name" value="BACK_BPM_SPOP"/>
</dbReference>
<evidence type="ECO:0000313" key="5">
    <source>
        <dbReference type="EMBL" id="KAG0530677.1"/>
    </source>
</evidence>
<sequence>MSTSASSSATTGDDDDDSGSTSTITAETTTGRHELKVESYTRTKGGVGKFIDSVTFRVGGHSWYIRYYPDGNRDESADWISVYLYLYLDGAGSEDDGGGVKARYKFSLFRDAAAAGDDHQHRRGYCRFIKATDMEETTKGGGFRIRCDVTVMKETCVETTMADSVTVPASELNQHLGKLLDSKVGGDVTFDVGGEQFTAHRIQIDDVEPRVFRALLHFIYTDSLPEIDGEDEPGMAQHLLVAADKYGMQRLKLMCEAMLLKHIDTSVLATTLTLAEQHDCQGLKDGCFKFLRSPGNTKAVVESDGFQHLRSSCPSLIEEMLVKVAP</sequence>
<dbReference type="InterPro" id="IPR011333">
    <property type="entry name" value="SKP1/BTB/POZ_sf"/>
</dbReference>
<evidence type="ECO:0000259" key="4">
    <source>
        <dbReference type="PROSITE" id="PS50144"/>
    </source>
</evidence>
<dbReference type="InterPro" id="IPR045005">
    <property type="entry name" value="BPM1-6"/>
</dbReference>
<dbReference type="InterPro" id="IPR000210">
    <property type="entry name" value="BTB/POZ_dom"/>
</dbReference>
<dbReference type="PROSITE" id="PS50144">
    <property type="entry name" value="MATH"/>
    <property type="match status" value="1"/>
</dbReference>
<comment type="pathway">
    <text evidence="1">Protein modification; protein ubiquitination.</text>
</comment>
<feature type="compositionally biased region" description="Low complexity" evidence="3">
    <location>
        <begin position="1"/>
        <end position="11"/>
    </location>
</feature>
<protein>
    <recommendedName>
        <fullName evidence="4">MATH domain-containing protein</fullName>
    </recommendedName>
</protein>
<dbReference type="CDD" id="cd00121">
    <property type="entry name" value="MATH"/>
    <property type="match status" value="1"/>
</dbReference>
<feature type="compositionally biased region" description="Low complexity" evidence="3">
    <location>
        <begin position="19"/>
        <end position="29"/>
    </location>
</feature>
<reference evidence="5" key="1">
    <citation type="journal article" date="2019" name="BMC Genomics">
        <title>A new reference genome for Sorghum bicolor reveals high levels of sequence similarity between sweet and grain genotypes: implications for the genetics of sugar metabolism.</title>
        <authorList>
            <person name="Cooper E.A."/>
            <person name="Brenton Z.W."/>
            <person name="Flinn B.S."/>
            <person name="Jenkins J."/>
            <person name="Shu S."/>
            <person name="Flowers D."/>
            <person name="Luo F."/>
            <person name="Wang Y."/>
            <person name="Xia P."/>
            <person name="Barry K."/>
            <person name="Daum C."/>
            <person name="Lipzen A."/>
            <person name="Yoshinaga Y."/>
            <person name="Schmutz J."/>
            <person name="Saski C."/>
            <person name="Vermerris W."/>
            <person name="Kresovich S."/>
        </authorList>
    </citation>
    <scope>NUCLEOTIDE SEQUENCE</scope>
</reference>